<sequence length="215" mass="24300">MDRSYLTMLRHIPVPQEDVDFFSSFPFVSPYLSKKSRYQPVPFLTRHKITPNDTSDLFFSKTINSHDTIPRMLALMRKEDLQHPTPQTTTSVDTPAQGPQDPYFVVFAQLESGVNGYRDTLHGGVLASLFDEALGLCVEGCRETGSPGKSWLLTASLEVNYRSAVTTPCIVLIKTWLERTEGRKWFLKAQLLDQDNSVKAEARTLYISSRNHASL</sequence>
<dbReference type="Pfam" id="PF03061">
    <property type="entry name" value="4HBT"/>
    <property type="match status" value="1"/>
</dbReference>
<dbReference type="VEuPathDB" id="FungiDB:PV08_09891"/>
<dbReference type="PANTHER" id="PTHR47260">
    <property type="entry name" value="UPF0644 PROTEIN PB2B4.06"/>
    <property type="match status" value="1"/>
</dbReference>
<protein>
    <recommendedName>
        <fullName evidence="1">Thioesterase domain-containing protein</fullName>
    </recommendedName>
</protein>
<dbReference type="InterPro" id="IPR029069">
    <property type="entry name" value="HotDog_dom_sf"/>
</dbReference>
<reference evidence="2 3" key="1">
    <citation type="submission" date="2015-01" db="EMBL/GenBank/DDBJ databases">
        <title>The Genome Sequence of Exophiala spinifera CBS89968.</title>
        <authorList>
            <consortium name="The Broad Institute Genomics Platform"/>
            <person name="Cuomo C."/>
            <person name="de Hoog S."/>
            <person name="Gorbushina A."/>
            <person name="Stielow B."/>
            <person name="Teixiera M."/>
            <person name="Abouelleil A."/>
            <person name="Chapman S.B."/>
            <person name="Priest M."/>
            <person name="Young S.K."/>
            <person name="Wortman J."/>
            <person name="Nusbaum C."/>
            <person name="Birren B."/>
        </authorList>
    </citation>
    <scope>NUCLEOTIDE SEQUENCE [LARGE SCALE GENOMIC DNA]</scope>
    <source>
        <strain evidence="2 3">CBS 89968</strain>
    </source>
</reference>
<dbReference type="HOGENOM" id="CLU_052827_4_0_1"/>
<evidence type="ECO:0000313" key="2">
    <source>
        <dbReference type="EMBL" id="KIW12613.1"/>
    </source>
</evidence>
<keyword evidence="3" id="KW-1185">Reference proteome</keyword>
<proteinExistence type="predicted"/>
<dbReference type="EMBL" id="KN847498">
    <property type="protein sequence ID" value="KIW12613.1"/>
    <property type="molecule type" value="Genomic_DNA"/>
</dbReference>
<dbReference type="Gene3D" id="3.10.129.10">
    <property type="entry name" value="Hotdog Thioesterase"/>
    <property type="match status" value="1"/>
</dbReference>
<dbReference type="CDD" id="cd03443">
    <property type="entry name" value="PaaI_thioesterase"/>
    <property type="match status" value="1"/>
</dbReference>
<dbReference type="InterPro" id="IPR052061">
    <property type="entry name" value="PTE-AB_protein"/>
</dbReference>
<dbReference type="RefSeq" id="XP_016232829.1">
    <property type="nucleotide sequence ID" value="XM_016384206.1"/>
</dbReference>
<evidence type="ECO:0000313" key="3">
    <source>
        <dbReference type="Proteomes" id="UP000053328"/>
    </source>
</evidence>
<evidence type="ECO:0000259" key="1">
    <source>
        <dbReference type="Pfam" id="PF03061"/>
    </source>
</evidence>
<dbReference type="PANTHER" id="PTHR47260:SF3">
    <property type="entry name" value="THIOESTERASE FAMILY PROTEIN (AFU_ORTHOLOGUE AFUA_7G03960)"/>
    <property type="match status" value="1"/>
</dbReference>
<name>A0A0D2B132_9EURO</name>
<dbReference type="GeneID" id="27336974"/>
<dbReference type="Proteomes" id="UP000053328">
    <property type="component" value="Unassembled WGS sequence"/>
</dbReference>
<dbReference type="InterPro" id="IPR006683">
    <property type="entry name" value="Thioestr_dom"/>
</dbReference>
<dbReference type="SUPFAM" id="SSF54637">
    <property type="entry name" value="Thioesterase/thiol ester dehydrase-isomerase"/>
    <property type="match status" value="1"/>
</dbReference>
<dbReference type="AlphaFoldDB" id="A0A0D2B132"/>
<dbReference type="OrthoDB" id="506431at2759"/>
<organism evidence="2 3">
    <name type="scientific">Exophiala spinifera</name>
    <dbReference type="NCBI Taxonomy" id="91928"/>
    <lineage>
        <taxon>Eukaryota</taxon>
        <taxon>Fungi</taxon>
        <taxon>Dikarya</taxon>
        <taxon>Ascomycota</taxon>
        <taxon>Pezizomycotina</taxon>
        <taxon>Eurotiomycetes</taxon>
        <taxon>Chaetothyriomycetidae</taxon>
        <taxon>Chaetothyriales</taxon>
        <taxon>Herpotrichiellaceae</taxon>
        <taxon>Exophiala</taxon>
    </lineage>
</organism>
<gene>
    <name evidence="2" type="ORF">PV08_09891</name>
</gene>
<accession>A0A0D2B132</accession>
<feature type="domain" description="Thioesterase" evidence="1">
    <location>
        <begin position="120"/>
        <end position="198"/>
    </location>
</feature>